<dbReference type="InterPro" id="IPR024311">
    <property type="entry name" value="Lipocalin-like"/>
</dbReference>
<feature type="signal peptide" evidence="1">
    <location>
        <begin position="1"/>
        <end position="19"/>
    </location>
</feature>
<accession>A0ABW9JEC4</accession>
<keyword evidence="4" id="KW-1185">Reference proteome</keyword>
<dbReference type="Proteomes" id="UP001517367">
    <property type="component" value="Unassembled WGS sequence"/>
</dbReference>
<dbReference type="PROSITE" id="PS51257">
    <property type="entry name" value="PROKAR_LIPOPROTEIN"/>
    <property type="match status" value="1"/>
</dbReference>
<keyword evidence="1" id="KW-0732">Signal</keyword>
<evidence type="ECO:0000259" key="2">
    <source>
        <dbReference type="Pfam" id="PF13648"/>
    </source>
</evidence>
<evidence type="ECO:0000313" key="3">
    <source>
        <dbReference type="EMBL" id="MFN0290749.1"/>
    </source>
</evidence>
<gene>
    <name evidence="3" type="ORF">E5L68_005070</name>
</gene>
<dbReference type="EMBL" id="SRMP02000005">
    <property type="protein sequence ID" value="MFN0290749.1"/>
    <property type="molecule type" value="Genomic_DNA"/>
</dbReference>
<dbReference type="Pfam" id="PF13648">
    <property type="entry name" value="Lipocalin_4"/>
    <property type="match status" value="1"/>
</dbReference>
<protein>
    <recommendedName>
        <fullName evidence="2">Lipocalin-like domain-containing protein</fullName>
    </recommendedName>
</protein>
<reference evidence="3 4" key="1">
    <citation type="submission" date="2024-12" db="EMBL/GenBank/DDBJ databases">
        <authorList>
            <person name="Hu S."/>
        </authorList>
    </citation>
    <scope>NUCLEOTIDE SEQUENCE [LARGE SCALE GENOMIC DNA]</scope>
    <source>
        <strain evidence="3 4">P-25</strain>
    </source>
</reference>
<feature type="chain" id="PRO_5046560420" description="Lipocalin-like domain-containing protein" evidence="1">
    <location>
        <begin position="20"/>
        <end position="163"/>
    </location>
</feature>
<name>A0ABW9JEC4_9SPHI</name>
<comment type="caution">
    <text evidence="3">The sequence shown here is derived from an EMBL/GenBank/DDBJ whole genome shotgun (WGS) entry which is preliminary data.</text>
</comment>
<feature type="domain" description="Lipocalin-like" evidence="2">
    <location>
        <begin position="40"/>
        <end position="142"/>
    </location>
</feature>
<evidence type="ECO:0000256" key="1">
    <source>
        <dbReference type="SAM" id="SignalP"/>
    </source>
</evidence>
<organism evidence="3 4">
    <name type="scientific">Pedobacter helvus</name>
    <dbReference type="NCBI Taxonomy" id="2563444"/>
    <lineage>
        <taxon>Bacteria</taxon>
        <taxon>Pseudomonadati</taxon>
        <taxon>Bacteroidota</taxon>
        <taxon>Sphingobacteriia</taxon>
        <taxon>Sphingobacteriales</taxon>
        <taxon>Sphingobacteriaceae</taxon>
        <taxon>Pedobacter</taxon>
    </lineage>
</organism>
<dbReference type="RefSeq" id="WP_138729969.1">
    <property type="nucleotide sequence ID" value="NZ_SRMP02000005.1"/>
</dbReference>
<evidence type="ECO:0000313" key="4">
    <source>
        <dbReference type="Proteomes" id="UP001517367"/>
    </source>
</evidence>
<sequence length="163" mass="18000">MKKLLFILASAIVLFSSCAKETEYVDPAPADAGFSFGGTTWSLIASTSFFYFGQDKFDFDLYALMPECSKDDTMTFNKNNTITGSYGKLACQNQDNSYTNFGTWSLSTDHKILEISSAAFNVVGTSLLKCDVITLNENNLQIKYQTTANGITTTTTSSYKRIK</sequence>
<proteinExistence type="predicted"/>